<dbReference type="Proteomes" id="UP000222788">
    <property type="component" value="Unassembled WGS sequence"/>
</dbReference>
<feature type="region of interest" description="Disordered" evidence="5">
    <location>
        <begin position="460"/>
        <end position="601"/>
    </location>
</feature>
<feature type="compositionally biased region" description="Polar residues" evidence="5">
    <location>
        <begin position="635"/>
        <end position="662"/>
    </location>
</feature>
<feature type="compositionally biased region" description="Basic residues" evidence="5">
    <location>
        <begin position="14"/>
        <end position="25"/>
    </location>
</feature>
<feature type="region of interest" description="Disordered" evidence="5">
    <location>
        <begin position="617"/>
        <end position="683"/>
    </location>
</feature>
<feature type="compositionally biased region" description="Gly residues" evidence="5">
    <location>
        <begin position="1114"/>
        <end position="1144"/>
    </location>
</feature>
<evidence type="ECO:0000256" key="3">
    <source>
        <dbReference type="PROSITE-ProRule" id="PRU00317"/>
    </source>
</evidence>
<feature type="repeat" description="Pumilio" evidence="3">
    <location>
        <begin position="731"/>
        <end position="766"/>
    </location>
</feature>
<feature type="repeat" description="Pumilio" evidence="3">
    <location>
        <begin position="695"/>
        <end position="730"/>
    </location>
</feature>
<dbReference type="PROSITE" id="PS50302">
    <property type="entry name" value="PUM"/>
    <property type="match status" value="7"/>
</dbReference>
<keyword evidence="4" id="KW-0175">Coiled coil</keyword>
<feature type="compositionally biased region" description="Polar residues" evidence="5">
    <location>
        <begin position="672"/>
        <end position="683"/>
    </location>
</feature>
<feature type="region of interest" description="Disordered" evidence="5">
    <location>
        <begin position="1"/>
        <end position="92"/>
    </location>
</feature>
<comment type="caution">
    <text evidence="7">The sequence shown here is derived from an EMBL/GenBank/DDBJ whole genome shotgun (WGS) entry which is preliminary data.</text>
</comment>
<reference evidence="7 8" key="2">
    <citation type="journal article" date="2013" name="IMA Fungus">
        <title>IMA Genome-F 1: Ceratocystis fimbriata: Draft nuclear genome sequence for the plant pathogen, Ceratocystis fimbriata.</title>
        <authorList>
            <person name="Wilken P.M."/>
            <person name="Steenkamp E.T."/>
            <person name="Wingfield M.J."/>
            <person name="de Beer Z.W."/>
            <person name="Wingfield B.D."/>
        </authorList>
    </citation>
    <scope>NUCLEOTIDE SEQUENCE [LARGE SCALE GENOMIC DNA]</scope>
    <source>
        <strain evidence="7 8">CBS 114723</strain>
    </source>
</reference>
<dbReference type="EMBL" id="APWK03000068">
    <property type="protein sequence ID" value="PHH52430.1"/>
    <property type="molecule type" value="Genomic_DNA"/>
</dbReference>
<protein>
    <submittedName>
        <fullName evidence="7">Pumilio domain-containing protein C6G9.14</fullName>
    </submittedName>
</protein>
<feature type="compositionally biased region" description="Polar residues" evidence="5">
    <location>
        <begin position="535"/>
        <end position="545"/>
    </location>
</feature>
<dbReference type="SMART" id="SM00025">
    <property type="entry name" value="Pumilio"/>
    <property type="match status" value="8"/>
</dbReference>
<accession>A0A2C5X376</accession>
<feature type="region of interest" description="Disordered" evidence="5">
    <location>
        <begin position="119"/>
        <end position="147"/>
    </location>
</feature>
<comment type="function">
    <text evidence="2">RNA-binding nucleolar protein required for pre-rRNA processing. Involved in production of 18S rRNA and assembly of small ribosomal subunit.</text>
</comment>
<feature type="compositionally biased region" description="Polar residues" evidence="5">
    <location>
        <begin position="1009"/>
        <end position="1029"/>
    </location>
</feature>
<dbReference type="InterPro" id="IPR001313">
    <property type="entry name" value="Pumilio_RNA-bd_rpt"/>
</dbReference>
<feature type="region of interest" description="Disordered" evidence="5">
    <location>
        <begin position="1114"/>
        <end position="1162"/>
    </location>
</feature>
<keyword evidence="8" id="KW-1185">Reference proteome</keyword>
<dbReference type="InterPro" id="IPR011989">
    <property type="entry name" value="ARM-like"/>
</dbReference>
<feature type="compositionally biased region" description="Low complexity" evidence="5">
    <location>
        <begin position="1075"/>
        <end position="1086"/>
    </location>
</feature>
<dbReference type="OrthoDB" id="668540at2759"/>
<feature type="compositionally biased region" description="Polar residues" evidence="5">
    <location>
        <begin position="1060"/>
        <end position="1074"/>
    </location>
</feature>
<dbReference type="PANTHER" id="PTHR12537:SF13">
    <property type="entry name" value="PUMILIO HOMOLOGY DOMAIN FAMILY MEMBER 4"/>
    <property type="match status" value="1"/>
</dbReference>
<feature type="compositionally biased region" description="Low complexity" evidence="5">
    <location>
        <begin position="1047"/>
        <end position="1059"/>
    </location>
</feature>
<reference evidence="7 8" key="1">
    <citation type="journal article" date="2013" name="Fungal Biol.">
        <title>Analysis of microsatellite markers in the genome of the plant pathogen Ceratocystis fimbriata.</title>
        <authorList>
            <person name="Simpson M.C."/>
            <person name="Wilken P.M."/>
            <person name="Coetzee M.P."/>
            <person name="Wingfield M.J."/>
            <person name="Wingfield B.D."/>
        </authorList>
    </citation>
    <scope>NUCLEOTIDE SEQUENCE [LARGE SCALE GENOMIC DNA]</scope>
    <source>
        <strain evidence="7 8">CBS 114723</strain>
    </source>
</reference>
<feature type="compositionally biased region" description="Low complexity" evidence="5">
    <location>
        <begin position="121"/>
        <end position="147"/>
    </location>
</feature>
<feature type="compositionally biased region" description="Low complexity" evidence="5">
    <location>
        <begin position="617"/>
        <end position="634"/>
    </location>
</feature>
<keyword evidence="1" id="KW-0677">Repeat</keyword>
<dbReference type="FunFam" id="1.25.10.10:FF:000237">
    <property type="entry name" value="Pumilio homolog 9"/>
    <property type="match status" value="1"/>
</dbReference>
<evidence type="ECO:0000313" key="7">
    <source>
        <dbReference type="EMBL" id="PHH52430.1"/>
    </source>
</evidence>
<dbReference type="InterPro" id="IPR016024">
    <property type="entry name" value="ARM-type_fold"/>
</dbReference>
<feature type="compositionally biased region" description="Low complexity" evidence="5">
    <location>
        <begin position="33"/>
        <end position="51"/>
    </location>
</feature>
<feature type="compositionally biased region" description="Polar residues" evidence="5">
    <location>
        <begin position="484"/>
        <end position="507"/>
    </location>
</feature>
<feature type="repeat" description="Pumilio" evidence="3">
    <location>
        <begin position="840"/>
        <end position="875"/>
    </location>
</feature>
<feature type="repeat" description="Pumilio" evidence="3">
    <location>
        <begin position="948"/>
        <end position="985"/>
    </location>
</feature>
<evidence type="ECO:0000256" key="2">
    <source>
        <dbReference type="ARBA" id="ARBA00024893"/>
    </source>
</evidence>
<evidence type="ECO:0000259" key="6">
    <source>
        <dbReference type="PROSITE" id="PS50303"/>
    </source>
</evidence>
<evidence type="ECO:0000256" key="1">
    <source>
        <dbReference type="ARBA" id="ARBA00022737"/>
    </source>
</evidence>
<proteinExistence type="predicted"/>
<name>A0A2C5X376_9PEZI</name>
<feature type="region of interest" description="Disordered" evidence="5">
    <location>
        <begin position="994"/>
        <end position="1086"/>
    </location>
</feature>
<dbReference type="PROSITE" id="PS50303">
    <property type="entry name" value="PUM_HD"/>
    <property type="match status" value="1"/>
</dbReference>
<evidence type="ECO:0000313" key="8">
    <source>
        <dbReference type="Proteomes" id="UP000222788"/>
    </source>
</evidence>
<dbReference type="InterPro" id="IPR033133">
    <property type="entry name" value="PUM-HD"/>
</dbReference>
<organism evidence="7 8">
    <name type="scientific">Ceratocystis fimbriata CBS 114723</name>
    <dbReference type="NCBI Taxonomy" id="1035309"/>
    <lineage>
        <taxon>Eukaryota</taxon>
        <taxon>Fungi</taxon>
        <taxon>Dikarya</taxon>
        <taxon>Ascomycota</taxon>
        <taxon>Pezizomycotina</taxon>
        <taxon>Sordariomycetes</taxon>
        <taxon>Hypocreomycetidae</taxon>
        <taxon>Microascales</taxon>
        <taxon>Ceratocystidaceae</taxon>
        <taxon>Ceratocystis</taxon>
    </lineage>
</organism>
<feature type="region of interest" description="Disordered" evidence="5">
    <location>
        <begin position="301"/>
        <end position="332"/>
    </location>
</feature>
<feature type="repeat" description="Pumilio" evidence="3">
    <location>
        <begin position="767"/>
        <end position="803"/>
    </location>
</feature>
<dbReference type="InterPro" id="IPR033712">
    <property type="entry name" value="Pumilio_RNA-bd"/>
</dbReference>
<dbReference type="GO" id="GO:0005737">
    <property type="term" value="C:cytoplasm"/>
    <property type="evidence" value="ECO:0007669"/>
    <property type="project" value="TreeGrafter"/>
</dbReference>
<evidence type="ECO:0000256" key="4">
    <source>
        <dbReference type="SAM" id="Coils"/>
    </source>
</evidence>
<feature type="compositionally biased region" description="Low complexity" evidence="5">
    <location>
        <begin position="73"/>
        <end position="87"/>
    </location>
</feature>
<feature type="compositionally biased region" description="Gly residues" evidence="5">
    <location>
        <begin position="1036"/>
        <end position="1046"/>
    </location>
</feature>
<dbReference type="AlphaFoldDB" id="A0A2C5X376"/>
<dbReference type="CDD" id="cd07920">
    <property type="entry name" value="Pumilio"/>
    <property type="match status" value="1"/>
</dbReference>
<dbReference type="GO" id="GO:0010608">
    <property type="term" value="P:post-transcriptional regulation of gene expression"/>
    <property type="evidence" value="ECO:0007669"/>
    <property type="project" value="TreeGrafter"/>
</dbReference>
<sequence>MVTPWMPPSSQQSHLHHPSQHHKHPQIPVAFASISHPVSPSSPSASTSGMPLPQPAATLDQRTSGSDSGPGLSFSSVNSNSNNAYNNHTPTVASTGPAITSASTISPLSTSLPCRFPNPLTRAPSSATNTTSSPSSIAASHTTTPTTTATMNSLSIARALDGSQQQPDYSIAYQKVQLIEKKRAEYERLREQRRRFEAEMQRLDESQRREELELAQLTEEVHQLNGHQSEPTTPPHERYDSAIFPGFMARPNRYSMSNVASPPGYYSRLARASLLQSHHQGLGLQRTIAWDDPAATFRSVPVSRRNSDDEEREDTTIGGSLGLGGSSSMSGRYDAMNFRPTSTRTNRYSMPSASTGQSHIRMLASDMDGLDQANTARFLFGNETTSNSHLESDYPREPANPGIEIAPSKPTTANESLGASDWGFLSRTRSSFGAPSPIGPSSMPNSFRRSLDLKFLTENSVADSSPGNPTPISPPNGAIASPVGNMSGSYTPTDTPSAKPTSSSLFNPMSRLGGTMASRSNSQLGADSMPLPRDQMNSASTSSASYHGMSSLHAGAAPFGPSAGGQASPQSAVSNGHPFFPASTSFNPAPGSQPAANGLMMPMLGMGMQNMSINTFQPNQQQQQSPVHHQQQQSFTPAHSNTQPHASSVQAPPTKAQASYPSPTHGRDSQARVIQSRRQQENDVNNKYNNLPLEAVIGQIYQLCKDQHGCRYLQRRLEEHNPDITHAIWTETNQHVVELMTDPFGNYLCQKLLESCSEEERTTLIRNASHEMVPIALNQHGTRALQKMIEFVHTDVQIALIVDALRFRVVELIQNINGNHVIQKCLNKLKPEDAQFIFDAVGHNCVDVGTHRHGCCVLQRCIDHANEKQQEWLIARITEDANVLVQDPYGNYVVQYIIDLNEPNYTEPMVVQFRDSIGPLSRHKFSSNVIEKCIRCASDVSKDMIVEELLNPAELERCLRDGFANYVVQTALDYATPAKKSALIDAIRPILPSIRSTPHGRRIGGRINNMDTRGMTSNDGTGGQTALQRSTSNGGSTSGSGSGSGSGSSSTSSGSSSNTAHSTVGGAQNQNQQPSVGSGSGAKAVGTIGSEVSSTVTSGTATPRTAGAGGGLTYANGLGLGSSGNGNGNGSRVGGSRGLRGGNGASASASTTTAASGNEDWP</sequence>
<dbReference type="SUPFAM" id="SSF48371">
    <property type="entry name" value="ARM repeat"/>
    <property type="match status" value="1"/>
</dbReference>
<feature type="compositionally biased region" description="Low complexity" evidence="5">
    <location>
        <begin position="1145"/>
        <end position="1162"/>
    </location>
</feature>
<feature type="compositionally biased region" description="Low complexity" evidence="5">
    <location>
        <begin position="554"/>
        <end position="569"/>
    </location>
</feature>
<dbReference type="GO" id="GO:0003729">
    <property type="term" value="F:mRNA binding"/>
    <property type="evidence" value="ECO:0007669"/>
    <property type="project" value="TreeGrafter"/>
</dbReference>
<feature type="repeat" description="Pumilio" evidence="3">
    <location>
        <begin position="876"/>
        <end position="912"/>
    </location>
</feature>
<dbReference type="Pfam" id="PF00806">
    <property type="entry name" value="PUF"/>
    <property type="match status" value="8"/>
</dbReference>
<feature type="coiled-coil region" evidence="4">
    <location>
        <begin position="179"/>
        <end position="227"/>
    </location>
</feature>
<gene>
    <name evidence="7" type="primary">SPAC6G9.14</name>
    <name evidence="7" type="ORF">CFIMG_005591RA</name>
</gene>
<dbReference type="Gene3D" id="1.25.10.10">
    <property type="entry name" value="Leucine-rich Repeat Variant"/>
    <property type="match status" value="1"/>
</dbReference>
<dbReference type="STRING" id="1035309.A0A2C5X376"/>
<feature type="domain" description="PUM-HD" evidence="6">
    <location>
        <begin position="669"/>
        <end position="1011"/>
    </location>
</feature>
<dbReference type="PANTHER" id="PTHR12537">
    <property type="entry name" value="RNA BINDING PROTEIN PUMILIO-RELATED"/>
    <property type="match status" value="1"/>
</dbReference>
<evidence type="ECO:0000256" key="5">
    <source>
        <dbReference type="SAM" id="MobiDB-lite"/>
    </source>
</evidence>
<feature type="repeat" description="Pumilio" evidence="3">
    <location>
        <begin position="804"/>
        <end position="839"/>
    </location>
</feature>